<dbReference type="AlphaFoldDB" id="A0A383DPK5"/>
<dbReference type="EMBL" id="UINC01218952">
    <property type="protein sequence ID" value="SVE46203.1"/>
    <property type="molecule type" value="Genomic_DNA"/>
</dbReference>
<gene>
    <name evidence="1" type="ORF">METZ01_LOCUS499057</name>
</gene>
<reference evidence="1" key="1">
    <citation type="submission" date="2018-05" db="EMBL/GenBank/DDBJ databases">
        <authorList>
            <person name="Lanie J.A."/>
            <person name="Ng W.-L."/>
            <person name="Kazmierczak K.M."/>
            <person name="Andrzejewski T.M."/>
            <person name="Davidsen T.M."/>
            <person name="Wayne K.J."/>
            <person name="Tettelin H."/>
            <person name="Glass J.I."/>
            <person name="Rusch D."/>
            <person name="Podicherti R."/>
            <person name="Tsui H.-C.T."/>
            <person name="Winkler M.E."/>
        </authorList>
    </citation>
    <scope>NUCLEOTIDE SEQUENCE</scope>
</reference>
<evidence type="ECO:0000313" key="1">
    <source>
        <dbReference type="EMBL" id="SVE46203.1"/>
    </source>
</evidence>
<sequence>DGSGTAGAVGFAKLLNNNYLIIVGSWNCKTIDFYNSLDLTTTSYEHIGSWQENTTDKSGWIDKSWGKYQSLNMYQDIDSTLYIFAFKKSIFKEYIDLYYIDLERIKTDVSNSIKKICTKQMHCKKNTSFRYGAGIFTKDELNINIMSVEKEIAPDFTINVF</sequence>
<organism evidence="1">
    <name type="scientific">marine metagenome</name>
    <dbReference type="NCBI Taxonomy" id="408172"/>
    <lineage>
        <taxon>unclassified sequences</taxon>
        <taxon>metagenomes</taxon>
        <taxon>ecological metagenomes</taxon>
    </lineage>
</organism>
<name>A0A383DPK5_9ZZZZ</name>
<feature type="non-terminal residue" evidence="1">
    <location>
        <position position="1"/>
    </location>
</feature>
<accession>A0A383DPK5</accession>
<proteinExistence type="predicted"/>
<protein>
    <submittedName>
        <fullName evidence="1">Uncharacterized protein</fullName>
    </submittedName>
</protein>